<name>A0A9D1DTG1_9FIRM</name>
<reference evidence="7" key="1">
    <citation type="submission" date="2020-10" db="EMBL/GenBank/DDBJ databases">
        <authorList>
            <person name="Gilroy R."/>
        </authorList>
    </citation>
    <scope>NUCLEOTIDE SEQUENCE</scope>
    <source>
        <strain evidence="7">CHK184-20233</strain>
    </source>
</reference>
<keyword evidence="4 6" id="KW-1133">Transmembrane helix</keyword>
<evidence type="ECO:0000313" key="8">
    <source>
        <dbReference type="Proteomes" id="UP000824232"/>
    </source>
</evidence>
<keyword evidence="2" id="KW-1003">Cell membrane</keyword>
<dbReference type="InterPro" id="IPR024923">
    <property type="entry name" value="PG_synth_SpoVB"/>
</dbReference>
<dbReference type="Pfam" id="PF01943">
    <property type="entry name" value="Polysacc_synt"/>
    <property type="match status" value="1"/>
</dbReference>
<reference evidence="7" key="2">
    <citation type="journal article" date="2021" name="PeerJ">
        <title>Extensive microbial diversity within the chicken gut microbiome revealed by metagenomics and culture.</title>
        <authorList>
            <person name="Gilroy R."/>
            <person name="Ravi A."/>
            <person name="Getino M."/>
            <person name="Pursley I."/>
            <person name="Horton D.L."/>
            <person name="Alikhan N.F."/>
            <person name="Baker D."/>
            <person name="Gharbi K."/>
            <person name="Hall N."/>
            <person name="Watson M."/>
            <person name="Adriaenssens E.M."/>
            <person name="Foster-Nyarko E."/>
            <person name="Jarju S."/>
            <person name="Secka A."/>
            <person name="Antonio M."/>
            <person name="Oren A."/>
            <person name="Chaudhuri R.R."/>
            <person name="La Ragione R."/>
            <person name="Hildebrand F."/>
            <person name="Pallen M.J."/>
        </authorList>
    </citation>
    <scope>NUCLEOTIDE SEQUENCE</scope>
    <source>
        <strain evidence="7">CHK184-20233</strain>
    </source>
</reference>
<protein>
    <submittedName>
        <fullName evidence="7">Oligosaccharide flippase family protein</fullName>
    </submittedName>
</protein>
<comment type="subcellular location">
    <subcellularLocation>
        <location evidence="1">Cell membrane</location>
        <topology evidence="1">Multi-pass membrane protein</topology>
    </subcellularLocation>
</comment>
<dbReference type="GO" id="GO:0005886">
    <property type="term" value="C:plasma membrane"/>
    <property type="evidence" value="ECO:0007669"/>
    <property type="project" value="UniProtKB-SubCell"/>
</dbReference>
<evidence type="ECO:0000256" key="5">
    <source>
        <dbReference type="ARBA" id="ARBA00023136"/>
    </source>
</evidence>
<dbReference type="PIRSF" id="PIRSF038958">
    <property type="entry name" value="PG_synth_SpoVB"/>
    <property type="match status" value="1"/>
</dbReference>
<evidence type="ECO:0000313" key="7">
    <source>
        <dbReference type="EMBL" id="HIR58770.1"/>
    </source>
</evidence>
<evidence type="ECO:0000256" key="6">
    <source>
        <dbReference type="SAM" id="Phobius"/>
    </source>
</evidence>
<feature type="transmembrane region" description="Helical" evidence="6">
    <location>
        <begin position="115"/>
        <end position="141"/>
    </location>
</feature>
<dbReference type="AlphaFoldDB" id="A0A9D1DTG1"/>
<evidence type="ECO:0000256" key="3">
    <source>
        <dbReference type="ARBA" id="ARBA00022692"/>
    </source>
</evidence>
<evidence type="ECO:0000256" key="1">
    <source>
        <dbReference type="ARBA" id="ARBA00004651"/>
    </source>
</evidence>
<feature type="transmembrane region" description="Helical" evidence="6">
    <location>
        <begin position="79"/>
        <end position="103"/>
    </location>
</feature>
<proteinExistence type="predicted"/>
<dbReference type="PANTHER" id="PTHR30250:SF24">
    <property type="entry name" value="STAGE V SPORULATION PROTEIN B"/>
    <property type="match status" value="1"/>
</dbReference>
<comment type="caution">
    <text evidence="7">The sequence shown here is derived from an EMBL/GenBank/DDBJ whole genome shotgun (WGS) entry which is preliminary data.</text>
</comment>
<sequence>MRKETFIKSTIILIIGGFLTKALGMIIKIVMSRLMGSEGIGLYMLVLPTFSLLIGLCQFGIPTALSKLIAEESKNNKRLLFSLLPISLIINIIIISFVIVIAPTLAFNFLHEKRALLPILAICVVLPLTSTSSILRSYFFGKQQMLPHVTSNVLEDIIRLILIIIGVPIFISKGLEVAVTFVILTNIISELSSILVLFFFLPKNLTIKKQDLAFNKGYAKEAMNISIPSTASRLIGSFGYFLEPIILTNALTYVGYSSNFIVTEYGVISGFVMPLLLLPSFFTMAISQALLPVISKATSNKHYDYAKKKIKQAIGISLLIGVPASLLLAIFPEFFLGLVYNTHDGAAYMRFLAPICILQYIQAPLSACLDAMGLTKLGLKATIIGTLIRTIFLLIFSLLKIGMWGLIFSTGLNVIFTTFYNLYQVKTSLKK</sequence>
<dbReference type="InterPro" id="IPR050833">
    <property type="entry name" value="Poly_Biosynth_Transport"/>
</dbReference>
<feature type="transmembrane region" description="Helical" evidence="6">
    <location>
        <begin position="12"/>
        <end position="34"/>
    </location>
</feature>
<evidence type="ECO:0000256" key="2">
    <source>
        <dbReference type="ARBA" id="ARBA00022475"/>
    </source>
</evidence>
<keyword evidence="5 6" id="KW-0472">Membrane</keyword>
<dbReference type="InterPro" id="IPR002797">
    <property type="entry name" value="Polysacc_synth"/>
</dbReference>
<feature type="transmembrane region" description="Helical" evidence="6">
    <location>
        <begin position="234"/>
        <end position="256"/>
    </location>
</feature>
<feature type="transmembrane region" description="Helical" evidence="6">
    <location>
        <begin position="40"/>
        <end position="59"/>
    </location>
</feature>
<feature type="transmembrane region" description="Helical" evidence="6">
    <location>
        <begin position="405"/>
        <end position="423"/>
    </location>
</feature>
<feature type="transmembrane region" description="Helical" evidence="6">
    <location>
        <begin position="351"/>
        <end position="369"/>
    </location>
</feature>
<organism evidence="7 8">
    <name type="scientific">Candidatus Onthousia excrementipullorum</name>
    <dbReference type="NCBI Taxonomy" id="2840884"/>
    <lineage>
        <taxon>Bacteria</taxon>
        <taxon>Bacillati</taxon>
        <taxon>Bacillota</taxon>
        <taxon>Bacilli</taxon>
        <taxon>Candidatus Onthousia</taxon>
    </lineage>
</organism>
<accession>A0A9D1DTG1</accession>
<dbReference type="PANTHER" id="PTHR30250">
    <property type="entry name" value="PST FAMILY PREDICTED COLANIC ACID TRANSPORTER"/>
    <property type="match status" value="1"/>
</dbReference>
<feature type="transmembrane region" description="Helical" evidence="6">
    <location>
        <begin position="177"/>
        <end position="201"/>
    </location>
</feature>
<feature type="transmembrane region" description="Helical" evidence="6">
    <location>
        <begin position="312"/>
        <end position="331"/>
    </location>
</feature>
<dbReference type="EMBL" id="DVHC01000021">
    <property type="protein sequence ID" value="HIR58770.1"/>
    <property type="molecule type" value="Genomic_DNA"/>
</dbReference>
<dbReference type="Proteomes" id="UP000824232">
    <property type="component" value="Unassembled WGS sequence"/>
</dbReference>
<keyword evidence="3 6" id="KW-0812">Transmembrane</keyword>
<evidence type="ECO:0000256" key="4">
    <source>
        <dbReference type="ARBA" id="ARBA00022989"/>
    </source>
</evidence>
<feature type="transmembrane region" description="Helical" evidence="6">
    <location>
        <begin position="153"/>
        <end position="171"/>
    </location>
</feature>
<feature type="transmembrane region" description="Helical" evidence="6">
    <location>
        <begin position="381"/>
        <end position="399"/>
    </location>
</feature>
<gene>
    <name evidence="7" type="ORF">IAB38_01850</name>
</gene>
<feature type="transmembrane region" description="Helical" evidence="6">
    <location>
        <begin position="268"/>
        <end position="291"/>
    </location>
</feature>